<organism evidence="2 3">
    <name type="scientific">Sessilibacter corallicola</name>
    <dbReference type="NCBI Taxonomy" id="2904075"/>
    <lineage>
        <taxon>Bacteria</taxon>
        <taxon>Pseudomonadati</taxon>
        <taxon>Pseudomonadota</taxon>
        <taxon>Gammaproteobacteria</taxon>
        <taxon>Cellvibrionales</taxon>
        <taxon>Cellvibrionaceae</taxon>
        <taxon>Sessilibacter</taxon>
    </lineage>
</organism>
<comment type="caution">
    <text evidence="2">The sequence shown here is derived from an EMBL/GenBank/DDBJ whole genome shotgun (WGS) entry which is preliminary data.</text>
</comment>
<dbReference type="PROSITE" id="PS51257">
    <property type="entry name" value="PROKAR_LIPOPROTEIN"/>
    <property type="match status" value="1"/>
</dbReference>
<keyword evidence="1" id="KW-0732">Signal</keyword>
<accession>A0ABQ0A7I6</accession>
<evidence type="ECO:0000313" key="3">
    <source>
        <dbReference type="Proteomes" id="UP001465153"/>
    </source>
</evidence>
<keyword evidence="3" id="KW-1185">Reference proteome</keyword>
<gene>
    <name evidence="2" type="ORF">NBRC116591_14150</name>
</gene>
<reference evidence="2 3" key="1">
    <citation type="submission" date="2024-04" db="EMBL/GenBank/DDBJ databases">
        <title>Draft genome sequence of Sessilibacter corallicola NBRC 116591.</title>
        <authorList>
            <person name="Miyakawa T."/>
            <person name="Kusuya Y."/>
            <person name="Miura T."/>
        </authorList>
    </citation>
    <scope>NUCLEOTIDE SEQUENCE [LARGE SCALE GENOMIC DNA]</scope>
    <source>
        <strain evidence="2 3">KU-00831-HH</strain>
    </source>
</reference>
<protein>
    <submittedName>
        <fullName evidence="2">Transporter</fullName>
    </submittedName>
</protein>
<name>A0ABQ0A7I6_9GAMM</name>
<dbReference type="EMBL" id="BAABWN010000004">
    <property type="protein sequence ID" value="GAA6167605.1"/>
    <property type="molecule type" value="Genomic_DNA"/>
</dbReference>
<feature type="chain" id="PRO_5045432776" evidence="1">
    <location>
        <begin position="30"/>
        <end position="368"/>
    </location>
</feature>
<evidence type="ECO:0000313" key="2">
    <source>
        <dbReference type="EMBL" id="GAA6167605.1"/>
    </source>
</evidence>
<feature type="signal peptide" evidence="1">
    <location>
        <begin position="1"/>
        <end position="29"/>
    </location>
</feature>
<sequence length="368" mass="40508">MAIKNRKPPVKLNALFLATAAFSCSQAFAHPGAAIAGNVDAINADSHAPIGVMGDHMHKAGEWMLSYRYMEMEMDGNLNGDDSITPTEIVNTLANPFAGPANVRVVPINMTTKMHMIGLMYAPTDNLTLMAMVNHTTKEMDHITFQGGMGTTELGRFTTKASGIGDTKIAGLYRLFDDPTHHVHLNVGFSLPTGSIKETDDVLSPMNTRPNLRLPYPMQLGTGTFDFEPGLTYTGKRNQWAWGAQYKAMIRLSENSQDYTFGDAHQISSWASYSYSPSISFSARLTGKTVDEIDGQDDNITAPVQTANPNNQGGDYVNLGFGFNSVFQEGWLRGHRIALEYSMPIMQDVNGIQLEMENMLTFGYQYAF</sequence>
<evidence type="ECO:0000256" key="1">
    <source>
        <dbReference type="SAM" id="SignalP"/>
    </source>
</evidence>
<dbReference type="Proteomes" id="UP001465153">
    <property type="component" value="Unassembled WGS sequence"/>
</dbReference>
<proteinExistence type="predicted"/>
<dbReference type="RefSeq" id="WP_353302197.1">
    <property type="nucleotide sequence ID" value="NZ_BAABWN010000004.1"/>
</dbReference>